<dbReference type="EMBL" id="FONZ01000001">
    <property type="protein sequence ID" value="SFE69191.1"/>
    <property type="molecule type" value="Genomic_DNA"/>
</dbReference>
<accession>A0A1I2CLM8</accession>
<protein>
    <submittedName>
        <fullName evidence="1">Uncharacterized protein</fullName>
    </submittedName>
</protein>
<dbReference type="OrthoDB" id="4826063at2"/>
<proteinExistence type="predicted"/>
<gene>
    <name evidence="1" type="ORF">SAMN04488035_0178</name>
</gene>
<sequence>MDSPEATLEELRAKRRLLRAESTRVMHWQRLVRARIDLAVAGALLPERLGVDIAAPLTPADTAYLPDHRHLAQVVRGTAVAAGVFDLGELRDLEERLRDYANVVRTHLELTTNLIVNRLAAEHQADSPDLAPAS</sequence>
<dbReference type="AlphaFoldDB" id="A0A1I2CLM8"/>
<dbReference type="Proteomes" id="UP000198520">
    <property type="component" value="Unassembled WGS sequence"/>
</dbReference>
<dbReference type="RefSeq" id="WP_093374230.1">
    <property type="nucleotide sequence ID" value="NZ_BNAN01000001.1"/>
</dbReference>
<evidence type="ECO:0000313" key="1">
    <source>
        <dbReference type="EMBL" id="SFE69191.1"/>
    </source>
</evidence>
<name>A0A1I2CLM8_9MICO</name>
<organism evidence="1 2">
    <name type="scientific">Flavimobilis marinus</name>
    <dbReference type="NCBI Taxonomy" id="285351"/>
    <lineage>
        <taxon>Bacteria</taxon>
        <taxon>Bacillati</taxon>
        <taxon>Actinomycetota</taxon>
        <taxon>Actinomycetes</taxon>
        <taxon>Micrococcales</taxon>
        <taxon>Jonesiaceae</taxon>
        <taxon>Flavimobilis</taxon>
    </lineage>
</organism>
<reference evidence="2" key="1">
    <citation type="submission" date="2016-10" db="EMBL/GenBank/DDBJ databases">
        <authorList>
            <person name="Varghese N."/>
            <person name="Submissions S."/>
        </authorList>
    </citation>
    <scope>NUCLEOTIDE SEQUENCE [LARGE SCALE GENOMIC DNA]</scope>
    <source>
        <strain evidence="2">DSM 19083</strain>
    </source>
</reference>
<dbReference type="STRING" id="285351.SAMN04488035_0178"/>
<evidence type="ECO:0000313" key="2">
    <source>
        <dbReference type="Proteomes" id="UP000198520"/>
    </source>
</evidence>
<keyword evidence="2" id="KW-1185">Reference proteome</keyword>